<dbReference type="PANTHER" id="PTHR30055">
    <property type="entry name" value="HTH-TYPE TRANSCRIPTIONAL REGULATOR RUTR"/>
    <property type="match status" value="1"/>
</dbReference>
<dbReference type="KEGG" id="ahg:AHOG_26190"/>
<dbReference type="GO" id="GO:0003700">
    <property type="term" value="F:DNA-binding transcription factor activity"/>
    <property type="evidence" value="ECO:0007669"/>
    <property type="project" value="TreeGrafter"/>
</dbReference>
<dbReference type="InterPro" id="IPR040611">
    <property type="entry name" value="AlkX_C"/>
</dbReference>
<dbReference type="PRINTS" id="PR00455">
    <property type="entry name" value="HTHTETR"/>
</dbReference>
<evidence type="ECO:0000256" key="1">
    <source>
        <dbReference type="ARBA" id="ARBA00023125"/>
    </source>
</evidence>
<accession>A0A221WB18</accession>
<dbReference type="PANTHER" id="PTHR30055:SF146">
    <property type="entry name" value="HTH-TYPE TRANSCRIPTIONAL DUAL REGULATOR CECR"/>
    <property type="match status" value="1"/>
</dbReference>
<evidence type="ECO:0000259" key="3">
    <source>
        <dbReference type="PROSITE" id="PS50977"/>
    </source>
</evidence>
<feature type="DNA-binding region" description="H-T-H motif" evidence="2">
    <location>
        <begin position="24"/>
        <end position="43"/>
    </location>
</feature>
<dbReference type="InterPro" id="IPR001647">
    <property type="entry name" value="HTH_TetR"/>
</dbReference>
<keyword evidence="5" id="KW-1185">Reference proteome</keyword>
<dbReference type="Pfam" id="PF18556">
    <property type="entry name" value="TetR_C_35"/>
    <property type="match status" value="1"/>
</dbReference>
<dbReference type="GO" id="GO:0000976">
    <property type="term" value="F:transcription cis-regulatory region binding"/>
    <property type="evidence" value="ECO:0007669"/>
    <property type="project" value="TreeGrafter"/>
</dbReference>
<evidence type="ECO:0000256" key="2">
    <source>
        <dbReference type="PROSITE-ProRule" id="PRU00335"/>
    </source>
</evidence>
<dbReference type="InterPro" id="IPR009057">
    <property type="entry name" value="Homeodomain-like_sf"/>
</dbReference>
<keyword evidence="1 2" id="KW-0238">DNA-binding</keyword>
<gene>
    <name evidence="4" type="primary">slmA</name>
    <name evidence="4" type="ORF">AHOG_26190</name>
</gene>
<organism evidence="4 5">
    <name type="scientific">Actinoalloteichus hoggarensis</name>
    <dbReference type="NCBI Taxonomy" id="1470176"/>
    <lineage>
        <taxon>Bacteria</taxon>
        <taxon>Bacillati</taxon>
        <taxon>Actinomycetota</taxon>
        <taxon>Actinomycetes</taxon>
        <taxon>Pseudonocardiales</taxon>
        <taxon>Pseudonocardiaceae</taxon>
        <taxon>Actinoalloteichus</taxon>
    </lineage>
</organism>
<evidence type="ECO:0000313" key="5">
    <source>
        <dbReference type="Proteomes" id="UP000204221"/>
    </source>
</evidence>
<dbReference type="Proteomes" id="UP000204221">
    <property type="component" value="Chromosome"/>
</dbReference>
<dbReference type="PROSITE" id="PS50977">
    <property type="entry name" value="HTH_TETR_2"/>
    <property type="match status" value="1"/>
</dbReference>
<evidence type="ECO:0000313" key="4">
    <source>
        <dbReference type="EMBL" id="ASO22843.1"/>
    </source>
</evidence>
<dbReference type="Gene3D" id="1.10.357.10">
    <property type="entry name" value="Tetracycline Repressor, domain 2"/>
    <property type="match status" value="1"/>
</dbReference>
<protein>
    <submittedName>
        <fullName evidence="4">Nucleoid occlusion factor SlmA</fullName>
    </submittedName>
</protein>
<dbReference type="Pfam" id="PF00440">
    <property type="entry name" value="TetR_N"/>
    <property type="match status" value="1"/>
</dbReference>
<dbReference type="EMBL" id="CP022521">
    <property type="protein sequence ID" value="ASO22843.1"/>
    <property type="molecule type" value="Genomic_DNA"/>
</dbReference>
<feature type="domain" description="HTH tetR-type" evidence="3">
    <location>
        <begin position="1"/>
        <end position="61"/>
    </location>
</feature>
<proteinExistence type="predicted"/>
<dbReference type="SUPFAM" id="SSF46689">
    <property type="entry name" value="Homeodomain-like"/>
    <property type="match status" value="1"/>
</dbReference>
<sequence>MSLRDNLLCGAADLLAERGFARLRMSEVAAMAGVSRQTVYNEFGGKETLAHTVVLNQARICLEQVGQAIRSADDPVAGIRAAVRRILEVSARDPLLTALLTGLEREALLPFLPVPDLPTLRALTDLISRRLHAQLPQLPPASTTFYADTVVRLTVSHLLIPTATTAEAADAVTAIAAAVLSPHLPIAQPRHRPTRPR</sequence>
<dbReference type="InterPro" id="IPR050109">
    <property type="entry name" value="HTH-type_TetR-like_transc_reg"/>
</dbReference>
<name>A0A221WB18_9PSEU</name>
<reference evidence="4 5" key="1">
    <citation type="submission" date="2017-07" db="EMBL/GenBank/DDBJ databases">
        <title>Complete genome sequence of Actinoalloteichus hoggarensis DSM 45943, type strain of Actinoalloteichus hoggarensis.</title>
        <authorList>
            <person name="Ruckert C."/>
            <person name="Nouioui I."/>
            <person name="Willmese J."/>
            <person name="van Wezel G."/>
            <person name="Klenk H.-P."/>
            <person name="Kalinowski J."/>
            <person name="Zotchev S.B."/>
        </authorList>
    </citation>
    <scope>NUCLEOTIDE SEQUENCE [LARGE SCALE GENOMIC DNA]</scope>
    <source>
        <strain evidence="4 5">DSM 45943</strain>
    </source>
</reference>
<dbReference type="AlphaFoldDB" id="A0A221WB18"/>